<comment type="similarity">
    <text evidence="2 10">Belongs to the ABC-4 integral membrane protein family. FtsX subfamily.</text>
</comment>
<dbReference type="PANTHER" id="PTHR47755:SF1">
    <property type="entry name" value="CELL DIVISION PROTEIN FTSX"/>
    <property type="match status" value="1"/>
</dbReference>
<keyword evidence="5 10" id="KW-0132">Cell division</keyword>
<evidence type="ECO:0000256" key="7">
    <source>
        <dbReference type="ARBA" id="ARBA00022989"/>
    </source>
</evidence>
<dbReference type="InterPro" id="IPR003838">
    <property type="entry name" value="ABC3_permease_C"/>
</dbReference>
<dbReference type="InterPro" id="IPR004513">
    <property type="entry name" value="FtsX"/>
</dbReference>
<evidence type="ECO:0000256" key="9">
    <source>
        <dbReference type="ARBA" id="ARBA00023306"/>
    </source>
</evidence>
<keyword evidence="4 10" id="KW-1003">Cell membrane</keyword>
<proteinExistence type="inferred from homology"/>
<evidence type="ECO:0000256" key="5">
    <source>
        <dbReference type="ARBA" id="ARBA00022618"/>
    </source>
</evidence>
<dbReference type="PIRSF" id="PIRSF003097">
    <property type="entry name" value="FtsX"/>
    <property type="match status" value="1"/>
</dbReference>
<feature type="domain" description="ABC3 transporter permease C-terminal" evidence="12">
    <location>
        <begin position="169"/>
        <end position="281"/>
    </location>
</feature>
<evidence type="ECO:0000256" key="6">
    <source>
        <dbReference type="ARBA" id="ARBA00022692"/>
    </source>
</evidence>
<feature type="transmembrane region" description="Helical" evidence="11">
    <location>
        <begin position="18"/>
        <end position="40"/>
    </location>
</feature>
<accession>A0A5K7S946</accession>
<dbReference type="InterPro" id="IPR040690">
    <property type="entry name" value="FtsX_ECD"/>
</dbReference>
<evidence type="ECO:0000256" key="8">
    <source>
        <dbReference type="ARBA" id="ARBA00023136"/>
    </source>
</evidence>
<evidence type="ECO:0000256" key="4">
    <source>
        <dbReference type="ARBA" id="ARBA00022475"/>
    </source>
</evidence>
<feature type="domain" description="FtsX extracellular" evidence="13">
    <location>
        <begin position="56"/>
        <end position="147"/>
    </location>
</feature>
<evidence type="ECO:0000313" key="15">
    <source>
        <dbReference type="Proteomes" id="UP001193389"/>
    </source>
</evidence>
<dbReference type="Proteomes" id="UP001193389">
    <property type="component" value="Chromosome"/>
</dbReference>
<dbReference type="RefSeq" id="WP_318350919.1">
    <property type="nucleotide sequence ID" value="NZ_AP018694.1"/>
</dbReference>
<dbReference type="GO" id="GO:0005886">
    <property type="term" value="C:plasma membrane"/>
    <property type="evidence" value="ECO:0007669"/>
    <property type="project" value="UniProtKB-SubCell"/>
</dbReference>
<feature type="transmembrane region" description="Helical" evidence="11">
    <location>
        <begin position="189"/>
        <end position="210"/>
    </location>
</feature>
<feature type="transmembrane region" description="Helical" evidence="11">
    <location>
        <begin position="222"/>
        <end position="242"/>
    </location>
</feature>
<evidence type="ECO:0000256" key="2">
    <source>
        <dbReference type="ARBA" id="ARBA00007379"/>
    </source>
</evidence>
<evidence type="ECO:0000313" key="14">
    <source>
        <dbReference type="EMBL" id="BBE17967.1"/>
    </source>
</evidence>
<evidence type="ECO:0000259" key="13">
    <source>
        <dbReference type="Pfam" id="PF18075"/>
    </source>
</evidence>
<dbReference type="Pfam" id="PF02687">
    <property type="entry name" value="FtsX"/>
    <property type="match status" value="1"/>
</dbReference>
<organism evidence="14 15">
    <name type="scientific">Aquipluma nitroreducens</name>
    <dbReference type="NCBI Taxonomy" id="2010828"/>
    <lineage>
        <taxon>Bacteria</taxon>
        <taxon>Pseudomonadati</taxon>
        <taxon>Bacteroidota</taxon>
        <taxon>Bacteroidia</taxon>
        <taxon>Marinilabiliales</taxon>
        <taxon>Prolixibacteraceae</taxon>
        <taxon>Aquipluma</taxon>
    </lineage>
</organism>
<dbReference type="Gene3D" id="3.30.70.3040">
    <property type="match status" value="1"/>
</dbReference>
<keyword evidence="15" id="KW-1185">Reference proteome</keyword>
<dbReference type="EMBL" id="AP018694">
    <property type="protein sequence ID" value="BBE17967.1"/>
    <property type="molecule type" value="Genomic_DNA"/>
</dbReference>
<evidence type="ECO:0000256" key="3">
    <source>
        <dbReference type="ARBA" id="ARBA00021907"/>
    </source>
</evidence>
<protein>
    <recommendedName>
        <fullName evidence="3 10">Cell division protein FtsX</fullName>
    </recommendedName>
</protein>
<dbReference type="Pfam" id="PF18075">
    <property type="entry name" value="FtsX_ECD"/>
    <property type="match status" value="1"/>
</dbReference>
<dbReference type="GO" id="GO:0051301">
    <property type="term" value="P:cell division"/>
    <property type="evidence" value="ECO:0007669"/>
    <property type="project" value="UniProtKB-KW"/>
</dbReference>
<keyword evidence="6 11" id="KW-0812">Transmembrane</keyword>
<comment type="subcellular location">
    <subcellularLocation>
        <location evidence="1">Cell membrane</location>
        <topology evidence="1">Multi-pass membrane protein</topology>
    </subcellularLocation>
</comment>
<dbReference type="AlphaFoldDB" id="A0A5K7S946"/>
<keyword evidence="8 10" id="KW-0472">Membrane</keyword>
<evidence type="ECO:0000256" key="11">
    <source>
        <dbReference type="SAM" id="Phobius"/>
    </source>
</evidence>
<evidence type="ECO:0000256" key="10">
    <source>
        <dbReference type="PIRNR" id="PIRNR003097"/>
    </source>
</evidence>
<evidence type="ECO:0000259" key="12">
    <source>
        <dbReference type="Pfam" id="PF02687"/>
    </source>
</evidence>
<keyword evidence="7 11" id="KW-1133">Transmembrane helix</keyword>
<keyword evidence="9 10" id="KW-0131">Cell cycle</keyword>
<reference evidence="14" key="1">
    <citation type="journal article" date="2020" name="Int. J. Syst. Evol. Microbiol.">
        <title>Aquipluma nitroreducens gen. nov. sp. nov., a novel facultatively anaerobic bacterium isolated from a freshwater lake.</title>
        <authorList>
            <person name="Watanabe M."/>
            <person name="Kojima H."/>
            <person name="Fukui M."/>
        </authorList>
    </citation>
    <scope>NUCLEOTIDE SEQUENCE</scope>
    <source>
        <strain evidence="14">MeG22</strain>
    </source>
</reference>
<dbReference type="KEGG" id="anf:AQPE_2126"/>
<name>A0A5K7S946_9BACT</name>
<dbReference type="PANTHER" id="PTHR47755">
    <property type="entry name" value="CELL DIVISION PROTEIN FTSX"/>
    <property type="match status" value="1"/>
</dbReference>
<feature type="transmembrane region" description="Helical" evidence="11">
    <location>
        <begin position="254"/>
        <end position="280"/>
    </location>
</feature>
<gene>
    <name evidence="14" type="ORF">AQPE_2126</name>
</gene>
<sequence length="293" mass="33232">MAGKAQHQKLNKRIFRSYLTSTISISMVLFLIGMLGVVLLNAERLAKYVRENIGFTLVLKDDVPENEIADLLKSLKAANFVKEAEYIDKATAAERLKTELGEDFTGFLGYNPLLSSVDVKLNADFATPEQLVILEKRFMEYPQIKEVSYQHDMVKIINENVQKIGLILIFFSVLLLVIFFALINNTIRISIYSQRFIINTMLMVGATDSFIRAPFVKRSIKYGLIGALAANLVLFMLMMSYASELTGIISLDDFTIFGIVFASVLFLGILISWSSTYMAVNKFIRLKFDELYY</sequence>
<evidence type="ECO:0000256" key="1">
    <source>
        <dbReference type="ARBA" id="ARBA00004651"/>
    </source>
</evidence>
<feature type="transmembrane region" description="Helical" evidence="11">
    <location>
        <begin position="164"/>
        <end position="183"/>
    </location>
</feature>